<dbReference type="InterPro" id="IPR003593">
    <property type="entry name" value="AAA+_ATPase"/>
</dbReference>
<sequence>MTDVTTSVPRGAAEGGALRASGIVKSFSHVRVLKGIDLTLAAGTVTGLVGHNGAGKSTLLRVLAGAHPADEGTVSVDGHALPQGSPTAALDAGISTVYQELSLLPNLTVTQNVFLGRELTRAGALDRRAMRDQSRALADRFGLAVDVDRKLGAYPVATRQLLEIAVAVARDARYLLLDEPTTSLEGGQVERFLETVRDLARTEGLGILLVDHKLDELYAVADHVVALVDGEVRIAGPAGTVDRQAVVHAIAGDEAVASTGGVTEAAHRTDVVPLDAGARPSLVVRNLRTPALADVSLTAHPGRVLGVYGLIGAGRTELLRTLVGLDRVLAGSIELDGAPYRPATPAEAQRRGLVYLTEERKVDGIVGGLDATTNVVLPVLDRYRRLGLLDKRRMRREAAALMDRMQVRGDREGPVERLSGGNQQKVLLARVLAQAPRVLLLDEPTKGVDIGVKTEIHRLLRSLAHDDGLTVVVVSSEEEEILELADDVVTLTEGRCDGDVVAAGDLSSVDLRHAAWSAA</sequence>
<name>A0A1Y0HTP3_CELCE</name>
<keyword evidence="3" id="KW-0547">Nucleotide-binding</keyword>
<dbReference type="KEGG" id="cceu:CBR64_07450"/>
<dbReference type="SUPFAM" id="SSF52540">
    <property type="entry name" value="P-loop containing nucleoside triphosphate hydrolases"/>
    <property type="match status" value="2"/>
</dbReference>
<dbReference type="CDD" id="cd03216">
    <property type="entry name" value="ABC_Carb_Monos_I"/>
    <property type="match status" value="1"/>
</dbReference>
<dbReference type="SMART" id="SM00382">
    <property type="entry name" value="AAA"/>
    <property type="match status" value="2"/>
</dbReference>
<dbReference type="Pfam" id="PF00005">
    <property type="entry name" value="ABC_tran"/>
    <property type="match status" value="2"/>
</dbReference>
<reference evidence="6 7" key="1">
    <citation type="submission" date="2017-05" db="EMBL/GenBank/DDBJ databases">
        <authorList>
            <person name="Song R."/>
            <person name="Chenine A.L."/>
            <person name="Ruprecht R.M."/>
        </authorList>
    </citation>
    <scope>NUCLEOTIDE SEQUENCE [LARGE SCALE GENOMIC DNA]</scope>
    <source>
        <strain evidence="6 7">PSBB019</strain>
    </source>
</reference>
<feature type="domain" description="ABC transporter" evidence="5">
    <location>
        <begin position="266"/>
        <end position="518"/>
    </location>
</feature>
<keyword evidence="4 6" id="KW-0067">ATP-binding</keyword>
<accession>A0A1Y0HTP3</accession>
<dbReference type="AlphaFoldDB" id="A0A1Y0HTP3"/>
<dbReference type="EMBL" id="CP021383">
    <property type="protein sequence ID" value="ARU51350.1"/>
    <property type="molecule type" value="Genomic_DNA"/>
</dbReference>
<dbReference type="PROSITE" id="PS00211">
    <property type="entry name" value="ABC_TRANSPORTER_1"/>
    <property type="match status" value="1"/>
</dbReference>
<dbReference type="InterPro" id="IPR050107">
    <property type="entry name" value="ABC_carbohydrate_import_ATPase"/>
</dbReference>
<keyword evidence="1" id="KW-0813">Transport</keyword>
<dbReference type="PROSITE" id="PS50893">
    <property type="entry name" value="ABC_TRANSPORTER_2"/>
    <property type="match status" value="2"/>
</dbReference>
<protein>
    <submittedName>
        <fullName evidence="6">ABC transporter ATP-binding protein</fullName>
    </submittedName>
</protein>
<dbReference type="Proteomes" id="UP000196228">
    <property type="component" value="Chromosome"/>
</dbReference>
<evidence type="ECO:0000313" key="7">
    <source>
        <dbReference type="Proteomes" id="UP000196228"/>
    </source>
</evidence>
<keyword evidence="2" id="KW-0677">Repeat</keyword>
<gene>
    <name evidence="6" type="ORF">CBR64_07450</name>
</gene>
<dbReference type="GO" id="GO:0005524">
    <property type="term" value="F:ATP binding"/>
    <property type="evidence" value="ECO:0007669"/>
    <property type="project" value="UniProtKB-KW"/>
</dbReference>
<dbReference type="InterPro" id="IPR003439">
    <property type="entry name" value="ABC_transporter-like_ATP-bd"/>
</dbReference>
<organism evidence="6 7">
    <name type="scientific">Cellulosimicrobium cellulans</name>
    <name type="common">Arthrobacter luteus</name>
    <dbReference type="NCBI Taxonomy" id="1710"/>
    <lineage>
        <taxon>Bacteria</taxon>
        <taxon>Bacillati</taxon>
        <taxon>Actinomycetota</taxon>
        <taxon>Actinomycetes</taxon>
        <taxon>Micrococcales</taxon>
        <taxon>Promicromonosporaceae</taxon>
        <taxon>Cellulosimicrobium</taxon>
    </lineage>
</organism>
<dbReference type="InterPro" id="IPR027417">
    <property type="entry name" value="P-loop_NTPase"/>
</dbReference>
<dbReference type="RefSeq" id="WP_087470397.1">
    <property type="nucleotide sequence ID" value="NZ_CP021383.1"/>
</dbReference>
<evidence type="ECO:0000256" key="1">
    <source>
        <dbReference type="ARBA" id="ARBA00022448"/>
    </source>
</evidence>
<evidence type="ECO:0000256" key="2">
    <source>
        <dbReference type="ARBA" id="ARBA00022737"/>
    </source>
</evidence>
<dbReference type="OrthoDB" id="39350at2"/>
<evidence type="ECO:0000259" key="5">
    <source>
        <dbReference type="PROSITE" id="PS50893"/>
    </source>
</evidence>
<evidence type="ECO:0000256" key="4">
    <source>
        <dbReference type="ARBA" id="ARBA00022840"/>
    </source>
</evidence>
<dbReference type="InterPro" id="IPR017871">
    <property type="entry name" value="ABC_transporter-like_CS"/>
</dbReference>
<evidence type="ECO:0000256" key="3">
    <source>
        <dbReference type="ARBA" id="ARBA00022741"/>
    </source>
</evidence>
<dbReference type="GO" id="GO:0016887">
    <property type="term" value="F:ATP hydrolysis activity"/>
    <property type="evidence" value="ECO:0007669"/>
    <property type="project" value="InterPro"/>
</dbReference>
<feature type="domain" description="ABC transporter" evidence="5">
    <location>
        <begin position="18"/>
        <end position="254"/>
    </location>
</feature>
<dbReference type="PANTHER" id="PTHR43790">
    <property type="entry name" value="CARBOHYDRATE TRANSPORT ATP-BINDING PROTEIN MG119-RELATED"/>
    <property type="match status" value="1"/>
</dbReference>
<dbReference type="Gene3D" id="3.40.50.300">
    <property type="entry name" value="P-loop containing nucleotide triphosphate hydrolases"/>
    <property type="match status" value="2"/>
</dbReference>
<dbReference type="PANTHER" id="PTHR43790:SF9">
    <property type="entry name" value="GALACTOFURANOSE TRANSPORTER ATP-BINDING PROTEIN YTFR"/>
    <property type="match status" value="1"/>
</dbReference>
<proteinExistence type="predicted"/>
<evidence type="ECO:0000313" key="6">
    <source>
        <dbReference type="EMBL" id="ARU51350.1"/>
    </source>
</evidence>
<dbReference type="CDD" id="cd03215">
    <property type="entry name" value="ABC_Carb_Monos_II"/>
    <property type="match status" value="1"/>
</dbReference>